<feature type="domain" description="TonB-dependent receptor-like beta-barrel" evidence="14">
    <location>
        <begin position="383"/>
        <end position="780"/>
    </location>
</feature>
<evidence type="ECO:0000256" key="9">
    <source>
        <dbReference type="ARBA" id="ARBA00023136"/>
    </source>
</evidence>
<comment type="similarity">
    <text evidence="11 12">Belongs to the TonB-dependent receptor family.</text>
</comment>
<evidence type="ECO:0000256" key="13">
    <source>
        <dbReference type="SAM" id="SignalP"/>
    </source>
</evidence>
<sequence>MAILKGIFSASVALAALAPASVYAQVAGNAGMETDAVSAEGGIAAGDIIVTARRRAESLQRTPVSVAALTSEALKERAISSEDDLQISSPGLTVRSSQNSNQLNYVIRGQSLDAFSNTVPGVLPYFNEVPLSTGIAGASAFYDLESIQVLKGPQGTLFGRNATGGAVLFTTARPAETFGGYLLGRGGNFRAIHAEGAINVPLADGNFIVRLAGVHQYRDGFQENLNPSCRQPYPLFGLPQDPSRDDLRSDRNCTIGVVDRTGGRLTILARPAPGVENTFVADYLKSGGSSTTGVLYSILPTGLVPGIGFTDVSSPDDYLLGPEAGAAYAAATPHLPDGGLPAFLELQRQRGPYKVDIDGLNSYDSKALLISNATSVDVGPATKIKLVLGYIDSNSTTFSDIDGTPFGIDSNGFYPKTADGEPLGRRDKLKSFSSELQLQGTAAAGNLDYVLGAFFSKDKIYNLTTSDLFDFPGTRVIQVSEYIKRNTTYAVFGQGTYDLGDALGVEGLSFTAGLRYTNQESRLRHQPRDFNVLAPEPGFDFKQNKSFDSVSWTLGLQYQATPDTLIYLAQRRSYRLGGLNGLVKPFPISTEEGGTIYGTESLTDLELGLKHQGRGAMPYHINIALYQSWIRDAQRVAYTLVGISPAAVTVNVPKARVRGAELDAHVDLTHWLTVGGQLNFTDADFTDNLVSVAGGTPVEFGTYPDVAKWSGAAFANVSVPLSSRFDLSVRGDVYAQSKVYFVSTANLNPGAVLPGYALVNLRAQIADNDTGFSVAAIVKNVTKKEYWVGGVALGELFQSNSAVPGSPRTWMLEARYQF</sequence>
<evidence type="ECO:0000256" key="2">
    <source>
        <dbReference type="ARBA" id="ARBA00022448"/>
    </source>
</evidence>
<evidence type="ECO:0000256" key="10">
    <source>
        <dbReference type="ARBA" id="ARBA00023237"/>
    </source>
</evidence>
<evidence type="ECO:0000313" key="17">
    <source>
        <dbReference type="Proteomes" id="UP001165583"/>
    </source>
</evidence>
<keyword evidence="13" id="KW-0732">Signal</keyword>
<keyword evidence="17" id="KW-1185">Reference proteome</keyword>
<feature type="signal peptide" evidence="13">
    <location>
        <begin position="1"/>
        <end position="24"/>
    </location>
</feature>
<feature type="domain" description="TonB-dependent receptor plug" evidence="15">
    <location>
        <begin position="59"/>
        <end position="166"/>
    </location>
</feature>
<evidence type="ECO:0000256" key="5">
    <source>
        <dbReference type="ARBA" id="ARBA00022692"/>
    </source>
</evidence>
<keyword evidence="7" id="KW-0406">Ion transport</keyword>
<gene>
    <name evidence="16" type="ORF">NZK81_16755</name>
</gene>
<dbReference type="Proteomes" id="UP001165583">
    <property type="component" value="Unassembled WGS sequence"/>
</dbReference>
<keyword evidence="6" id="KW-0408">Iron</keyword>
<accession>A0ABT2I8Q8</accession>
<dbReference type="Gene3D" id="2.40.170.20">
    <property type="entry name" value="TonB-dependent receptor, beta-barrel domain"/>
    <property type="match status" value="2"/>
</dbReference>
<name>A0ABT2I8Q8_9SPHN</name>
<keyword evidence="10 11" id="KW-0998">Cell outer membrane</keyword>
<keyword evidence="16" id="KW-0675">Receptor</keyword>
<evidence type="ECO:0000256" key="4">
    <source>
        <dbReference type="ARBA" id="ARBA00022496"/>
    </source>
</evidence>
<dbReference type="Pfam" id="PF00593">
    <property type="entry name" value="TonB_dep_Rec_b-barrel"/>
    <property type="match status" value="1"/>
</dbReference>
<evidence type="ECO:0000256" key="11">
    <source>
        <dbReference type="PROSITE-ProRule" id="PRU01360"/>
    </source>
</evidence>
<dbReference type="RefSeq" id="WP_260047223.1">
    <property type="nucleotide sequence ID" value="NZ_JANZXA010000012.1"/>
</dbReference>
<dbReference type="InterPro" id="IPR000531">
    <property type="entry name" value="Beta-barrel_TonB"/>
</dbReference>
<dbReference type="PANTHER" id="PTHR32552">
    <property type="entry name" value="FERRICHROME IRON RECEPTOR-RELATED"/>
    <property type="match status" value="1"/>
</dbReference>
<feature type="chain" id="PRO_5045764315" evidence="13">
    <location>
        <begin position="25"/>
        <end position="818"/>
    </location>
</feature>
<comment type="caution">
    <text evidence="16">The sequence shown here is derived from an EMBL/GenBank/DDBJ whole genome shotgun (WGS) entry which is preliminary data.</text>
</comment>
<protein>
    <submittedName>
        <fullName evidence="16">TonB-dependent receptor</fullName>
    </submittedName>
</protein>
<keyword evidence="2 11" id="KW-0813">Transport</keyword>
<dbReference type="PANTHER" id="PTHR32552:SF81">
    <property type="entry name" value="TONB-DEPENDENT OUTER MEMBRANE RECEPTOR"/>
    <property type="match status" value="1"/>
</dbReference>
<evidence type="ECO:0000256" key="6">
    <source>
        <dbReference type="ARBA" id="ARBA00023004"/>
    </source>
</evidence>
<evidence type="ECO:0000256" key="1">
    <source>
        <dbReference type="ARBA" id="ARBA00004571"/>
    </source>
</evidence>
<keyword evidence="9 11" id="KW-0472">Membrane</keyword>
<evidence type="ECO:0000259" key="15">
    <source>
        <dbReference type="Pfam" id="PF07715"/>
    </source>
</evidence>
<comment type="subcellular location">
    <subcellularLocation>
        <location evidence="1 11">Cell outer membrane</location>
        <topology evidence="1 11">Multi-pass membrane protein</topology>
    </subcellularLocation>
</comment>
<evidence type="ECO:0000256" key="3">
    <source>
        <dbReference type="ARBA" id="ARBA00022452"/>
    </source>
</evidence>
<keyword evidence="5 11" id="KW-0812">Transmembrane</keyword>
<dbReference type="SUPFAM" id="SSF56935">
    <property type="entry name" value="Porins"/>
    <property type="match status" value="1"/>
</dbReference>
<keyword evidence="8 12" id="KW-0798">TonB box</keyword>
<evidence type="ECO:0000256" key="7">
    <source>
        <dbReference type="ARBA" id="ARBA00023065"/>
    </source>
</evidence>
<evidence type="ECO:0000259" key="14">
    <source>
        <dbReference type="Pfam" id="PF00593"/>
    </source>
</evidence>
<proteinExistence type="inferred from homology"/>
<dbReference type="InterPro" id="IPR039426">
    <property type="entry name" value="TonB-dep_rcpt-like"/>
</dbReference>
<dbReference type="InterPro" id="IPR036942">
    <property type="entry name" value="Beta-barrel_TonB_sf"/>
</dbReference>
<evidence type="ECO:0000313" key="16">
    <source>
        <dbReference type="EMBL" id="MCT2401201.1"/>
    </source>
</evidence>
<evidence type="ECO:0000256" key="12">
    <source>
        <dbReference type="RuleBase" id="RU003357"/>
    </source>
</evidence>
<dbReference type="PROSITE" id="PS52016">
    <property type="entry name" value="TONB_DEPENDENT_REC_3"/>
    <property type="match status" value="1"/>
</dbReference>
<dbReference type="EMBL" id="JANZXA010000012">
    <property type="protein sequence ID" value="MCT2401201.1"/>
    <property type="molecule type" value="Genomic_DNA"/>
</dbReference>
<dbReference type="Pfam" id="PF07715">
    <property type="entry name" value="Plug"/>
    <property type="match status" value="1"/>
</dbReference>
<organism evidence="16 17">
    <name type="scientific">Novosphingobium mangrovi</name>
    <name type="common">ex Huang et al. 2023</name>
    <dbReference type="NCBI Taxonomy" id="2976432"/>
    <lineage>
        <taxon>Bacteria</taxon>
        <taxon>Pseudomonadati</taxon>
        <taxon>Pseudomonadota</taxon>
        <taxon>Alphaproteobacteria</taxon>
        <taxon>Sphingomonadales</taxon>
        <taxon>Sphingomonadaceae</taxon>
        <taxon>Novosphingobium</taxon>
    </lineage>
</organism>
<dbReference type="InterPro" id="IPR012910">
    <property type="entry name" value="Plug_dom"/>
</dbReference>
<reference evidence="16" key="1">
    <citation type="submission" date="2022-09" db="EMBL/GenBank/DDBJ databases">
        <title>Novosphingobium sp. Nov., a polycyclic aromatic hydrocarbon-degrading bacterium isolated form mangrove sediments in HongKong.</title>
        <authorList>
            <person name="Hu Z."/>
        </authorList>
    </citation>
    <scope>NUCLEOTIDE SEQUENCE</scope>
    <source>
        <strain evidence="16">HK4-1</strain>
    </source>
</reference>
<keyword evidence="4" id="KW-0410">Iron transport</keyword>
<evidence type="ECO:0000256" key="8">
    <source>
        <dbReference type="ARBA" id="ARBA00023077"/>
    </source>
</evidence>
<keyword evidence="3 11" id="KW-1134">Transmembrane beta strand</keyword>